<proteinExistence type="inferred from homology"/>
<evidence type="ECO:0000313" key="12">
    <source>
        <dbReference type="EMBL" id="WIV53544.1"/>
    </source>
</evidence>
<evidence type="ECO:0000256" key="7">
    <source>
        <dbReference type="ARBA" id="ARBA00022801"/>
    </source>
</evidence>
<name>A0ABY8XAW3_9PSEU</name>
<dbReference type="PANTHER" id="PTHR43344:SF2">
    <property type="entry name" value="PHOSPHOSERINE PHOSPHATASE"/>
    <property type="match status" value="1"/>
</dbReference>
<dbReference type="Pfam" id="PF12710">
    <property type="entry name" value="HAD"/>
    <property type="match status" value="1"/>
</dbReference>
<evidence type="ECO:0000313" key="13">
    <source>
        <dbReference type="Proteomes" id="UP001227101"/>
    </source>
</evidence>
<keyword evidence="8" id="KW-0460">Magnesium</keyword>
<protein>
    <recommendedName>
        <fullName evidence="4">phosphoserine phosphatase</fullName>
        <ecNumber evidence="4">3.1.3.3</ecNumber>
    </recommendedName>
</protein>
<keyword evidence="6" id="KW-0479">Metal-binding</keyword>
<keyword evidence="13" id="KW-1185">Reference proteome</keyword>
<evidence type="ECO:0000256" key="6">
    <source>
        <dbReference type="ARBA" id="ARBA00022723"/>
    </source>
</evidence>
<reference evidence="12 13" key="1">
    <citation type="submission" date="2023-06" db="EMBL/GenBank/DDBJ databases">
        <authorList>
            <person name="Oyuntsetseg B."/>
            <person name="Kim S.B."/>
        </authorList>
    </citation>
    <scope>NUCLEOTIDE SEQUENCE [LARGE SCALE GENOMIC DNA]</scope>
    <source>
        <strain evidence="12 13">2-2</strain>
    </source>
</reference>
<comment type="pathway">
    <text evidence="2">Amino-acid biosynthesis; L-serine biosynthesis; L-serine from 3-phospho-D-glycerate: step 3/3.</text>
</comment>
<dbReference type="Gene3D" id="3.40.50.1000">
    <property type="entry name" value="HAD superfamily/HAD-like"/>
    <property type="match status" value="1"/>
</dbReference>
<gene>
    <name evidence="12" type="ORF">QP939_32235</name>
</gene>
<evidence type="ECO:0000256" key="8">
    <source>
        <dbReference type="ARBA" id="ARBA00022842"/>
    </source>
</evidence>
<evidence type="ECO:0000256" key="11">
    <source>
        <dbReference type="ARBA" id="ARBA00048523"/>
    </source>
</evidence>
<comment type="catalytic activity">
    <reaction evidence="10">
        <text>O-phospho-L-serine + H2O = L-serine + phosphate</text>
        <dbReference type="Rhea" id="RHEA:21208"/>
        <dbReference type="ChEBI" id="CHEBI:15377"/>
        <dbReference type="ChEBI" id="CHEBI:33384"/>
        <dbReference type="ChEBI" id="CHEBI:43474"/>
        <dbReference type="ChEBI" id="CHEBI:57524"/>
        <dbReference type="EC" id="3.1.3.3"/>
    </reaction>
</comment>
<dbReference type="InterPro" id="IPR050582">
    <property type="entry name" value="HAD-like_SerB"/>
</dbReference>
<evidence type="ECO:0000256" key="1">
    <source>
        <dbReference type="ARBA" id="ARBA00001946"/>
    </source>
</evidence>
<dbReference type="EC" id="3.1.3.3" evidence="4"/>
<evidence type="ECO:0000256" key="3">
    <source>
        <dbReference type="ARBA" id="ARBA00009184"/>
    </source>
</evidence>
<accession>A0ABY8XAW3</accession>
<organism evidence="12 13">
    <name type="scientific">Amycolatopsis nalaikhensis</name>
    <dbReference type="NCBI Taxonomy" id="715472"/>
    <lineage>
        <taxon>Bacteria</taxon>
        <taxon>Bacillati</taxon>
        <taxon>Actinomycetota</taxon>
        <taxon>Actinomycetes</taxon>
        <taxon>Pseudonocardiales</taxon>
        <taxon>Pseudonocardiaceae</taxon>
        <taxon>Amycolatopsis</taxon>
    </lineage>
</organism>
<evidence type="ECO:0000256" key="10">
    <source>
        <dbReference type="ARBA" id="ARBA00048138"/>
    </source>
</evidence>
<keyword evidence="5" id="KW-0028">Amino-acid biosynthesis</keyword>
<dbReference type="InterPro" id="IPR023214">
    <property type="entry name" value="HAD_sf"/>
</dbReference>
<keyword evidence="7" id="KW-0378">Hydrolase</keyword>
<dbReference type="Proteomes" id="UP001227101">
    <property type="component" value="Chromosome"/>
</dbReference>
<dbReference type="SUPFAM" id="SSF56784">
    <property type="entry name" value="HAD-like"/>
    <property type="match status" value="1"/>
</dbReference>
<evidence type="ECO:0000256" key="4">
    <source>
        <dbReference type="ARBA" id="ARBA00012640"/>
    </source>
</evidence>
<comment type="cofactor">
    <cofactor evidence="1">
        <name>Mg(2+)</name>
        <dbReference type="ChEBI" id="CHEBI:18420"/>
    </cofactor>
</comment>
<dbReference type="PANTHER" id="PTHR43344">
    <property type="entry name" value="PHOSPHOSERINE PHOSPHATASE"/>
    <property type="match status" value="1"/>
</dbReference>
<dbReference type="InterPro" id="IPR036412">
    <property type="entry name" value="HAD-like_sf"/>
</dbReference>
<dbReference type="EMBL" id="CP127173">
    <property type="protein sequence ID" value="WIV53544.1"/>
    <property type="molecule type" value="Genomic_DNA"/>
</dbReference>
<sequence length="222" mass="22882">MGAAPVTAPRGLVCFDVDGTLVPGTSSSAWVAERLGCADELLAAEVAYAEGRSSNEEVATIDARGWAGRTEAEIQAHLDALPLVGGIAETVAWCVARGLRPVLSTLAWAPVGRMLAARFGFAAYCGTVPGLEGGRYTGVVAGHLDEYGKRDFALAQAREHGVVVSRCAAIGDSRSDLPLFAEVGTSIAFNADAAARAAATHVVDSGDLRAVVPLLEAQFSSV</sequence>
<evidence type="ECO:0000256" key="9">
    <source>
        <dbReference type="ARBA" id="ARBA00023299"/>
    </source>
</evidence>
<evidence type="ECO:0000256" key="5">
    <source>
        <dbReference type="ARBA" id="ARBA00022605"/>
    </source>
</evidence>
<comment type="catalytic activity">
    <reaction evidence="11">
        <text>O-phospho-D-serine + H2O = D-serine + phosphate</text>
        <dbReference type="Rhea" id="RHEA:24873"/>
        <dbReference type="ChEBI" id="CHEBI:15377"/>
        <dbReference type="ChEBI" id="CHEBI:35247"/>
        <dbReference type="ChEBI" id="CHEBI:43474"/>
        <dbReference type="ChEBI" id="CHEBI:58680"/>
        <dbReference type="EC" id="3.1.3.3"/>
    </reaction>
</comment>
<keyword evidence="9" id="KW-0718">Serine biosynthesis</keyword>
<comment type="similarity">
    <text evidence="3">Belongs to the HAD-like hydrolase superfamily. SerB family.</text>
</comment>
<dbReference type="RefSeq" id="WP_285449978.1">
    <property type="nucleotide sequence ID" value="NZ_CP127173.1"/>
</dbReference>
<evidence type="ECO:0000256" key="2">
    <source>
        <dbReference type="ARBA" id="ARBA00005135"/>
    </source>
</evidence>